<dbReference type="AlphaFoldDB" id="A0AAF0DHE1"/>
<feature type="compositionally biased region" description="Polar residues" evidence="1">
    <location>
        <begin position="132"/>
        <end position="145"/>
    </location>
</feature>
<gene>
    <name evidence="2" type="ORF">PRK78_004073</name>
</gene>
<evidence type="ECO:0000256" key="1">
    <source>
        <dbReference type="SAM" id="MobiDB-lite"/>
    </source>
</evidence>
<dbReference type="EMBL" id="CP120628">
    <property type="protein sequence ID" value="WEW58605.1"/>
    <property type="molecule type" value="Genomic_DNA"/>
</dbReference>
<name>A0AAF0DHE1_9EURO</name>
<feature type="region of interest" description="Disordered" evidence="1">
    <location>
        <begin position="170"/>
        <end position="219"/>
    </location>
</feature>
<dbReference type="Proteomes" id="UP001219355">
    <property type="component" value="Chromosome 2"/>
</dbReference>
<reference evidence="2" key="1">
    <citation type="submission" date="2023-03" db="EMBL/GenBank/DDBJ databases">
        <title>Emydomyces testavorans Genome Sequence.</title>
        <authorList>
            <person name="Hoyer L."/>
        </authorList>
    </citation>
    <scope>NUCLEOTIDE SEQUENCE</scope>
    <source>
        <strain evidence="2">16-2883</strain>
    </source>
</reference>
<accession>A0AAF0DHE1</accession>
<organism evidence="2 3">
    <name type="scientific">Emydomyces testavorans</name>
    <dbReference type="NCBI Taxonomy" id="2070801"/>
    <lineage>
        <taxon>Eukaryota</taxon>
        <taxon>Fungi</taxon>
        <taxon>Dikarya</taxon>
        <taxon>Ascomycota</taxon>
        <taxon>Pezizomycotina</taxon>
        <taxon>Eurotiomycetes</taxon>
        <taxon>Eurotiomycetidae</taxon>
        <taxon>Onygenales</taxon>
        <taxon>Nannizziopsiaceae</taxon>
        <taxon>Emydomyces</taxon>
    </lineage>
</organism>
<proteinExistence type="predicted"/>
<feature type="region of interest" description="Disordered" evidence="1">
    <location>
        <begin position="128"/>
        <end position="149"/>
    </location>
</feature>
<evidence type="ECO:0000313" key="2">
    <source>
        <dbReference type="EMBL" id="WEW58605.1"/>
    </source>
</evidence>
<protein>
    <submittedName>
        <fullName evidence="2">Uncharacterized protein</fullName>
    </submittedName>
</protein>
<evidence type="ECO:0000313" key="3">
    <source>
        <dbReference type="Proteomes" id="UP001219355"/>
    </source>
</evidence>
<keyword evidence="3" id="KW-1185">Reference proteome</keyword>
<sequence>MEPVVEVLVHISAPSGAGDDVNHRALADACLNFEAGTRIRIYPNENDELDRNEELNVLNQISCNSHHATSSRTSTNAGYTFEDSVLYDVLDAQKEQPSAVSDGGECYTTEMIITPTKLSDTDSFETLPETVPDSQLSFSPTWNPHRNSELDVESTTGEISNLEPLACTKQDAGGATIPNANLTESESFRTLPESVLDSQPSFRSTGDVERNGSPDMGPIKAVQIDSRLSSSQLVSPPKRIRLSITEKRVALVVRESNLSSDLTEVVSSDPIDLSCLPELPAEIHAPLPKISDRTQFSTHITPSLEMLSEQLISQFKPTYQARQLGILERGYWYLRIPIDMNKQDIPSDKRDERAIAKATKNKRHYNPGPWTLDCFLQFWNYLLEFIGQHGRAGWGVWCVCDSAGDQPATESIRQLDVRIYAWGETASHIYLLLFLASDKRIKGVPNVEWRDGKGEVVLRME</sequence>